<evidence type="ECO:0000256" key="1">
    <source>
        <dbReference type="ARBA" id="ARBA00008714"/>
    </source>
</evidence>
<evidence type="ECO:0000259" key="8">
    <source>
        <dbReference type="Pfam" id="PF02777"/>
    </source>
</evidence>
<evidence type="ECO:0000256" key="4">
    <source>
        <dbReference type="ARBA" id="ARBA00023002"/>
    </source>
</evidence>
<organism evidence="9 10">
    <name type="scientific">Rapidithrix thailandica</name>
    <dbReference type="NCBI Taxonomy" id="413964"/>
    <lineage>
        <taxon>Bacteria</taxon>
        <taxon>Pseudomonadati</taxon>
        <taxon>Bacteroidota</taxon>
        <taxon>Cytophagia</taxon>
        <taxon>Cytophagales</taxon>
        <taxon>Flammeovirgaceae</taxon>
        <taxon>Rapidithrix</taxon>
    </lineage>
</organism>
<feature type="binding site" evidence="5">
    <location>
        <position position="164"/>
    </location>
    <ligand>
        <name>Mn(2+)</name>
        <dbReference type="ChEBI" id="CHEBI:29035"/>
    </ligand>
</feature>
<name>A0AAW9S3Y8_9BACT</name>
<evidence type="ECO:0000313" key="9">
    <source>
        <dbReference type="EMBL" id="MEN7547099.1"/>
    </source>
</evidence>
<keyword evidence="10" id="KW-1185">Reference proteome</keyword>
<reference evidence="9 10" key="1">
    <citation type="submission" date="2024-04" db="EMBL/GenBank/DDBJ databases">
        <title>Novel genus in family Flammeovirgaceae.</title>
        <authorList>
            <person name="Nguyen T.H."/>
            <person name="Vuong T.Q."/>
            <person name="Le H."/>
            <person name="Kim S.-G."/>
        </authorList>
    </citation>
    <scope>NUCLEOTIDE SEQUENCE [LARGE SCALE GENOMIC DNA]</scope>
    <source>
        <strain evidence="9 10">JCM 23209</strain>
    </source>
</reference>
<dbReference type="PANTHER" id="PTHR42769:SF3">
    <property type="entry name" value="SUPEROXIDE DISMUTASE [FE] 2, CHLOROPLASTIC"/>
    <property type="match status" value="1"/>
</dbReference>
<evidence type="ECO:0000256" key="5">
    <source>
        <dbReference type="PIRSR" id="PIRSR000349-1"/>
    </source>
</evidence>
<dbReference type="PIRSF" id="PIRSF000349">
    <property type="entry name" value="SODismutase"/>
    <property type="match status" value="1"/>
</dbReference>
<comment type="caution">
    <text evidence="9">The sequence shown here is derived from an EMBL/GenBank/DDBJ whole genome shotgun (WGS) entry which is preliminary data.</text>
</comment>
<dbReference type="AlphaFoldDB" id="A0AAW9S3Y8"/>
<dbReference type="Pfam" id="PF00081">
    <property type="entry name" value="Sod_Fe_N"/>
    <property type="match status" value="1"/>
</dbReference>
<dbReference type="Proteomes" id="UP001403385">
    <property type="component" value="Unassembled WGS sequence"/>
</dbReference>
<protein>
    <recommendedName>
        <fullName evidence="2 6">Superoxide dismutase</fullName>
        <ecNumber evidence="2 6">1.15.1.1</ecNumber>
    </recommendedName>
</protein>
<dbReference type="GO" id="GO:0046872">
    <property type="term" value="F:metal ion binding"/>
    <property type="evidence" value="ECO:0007669"/>
    <property type="project" value="UniProtKB-KW"/>
</dbReference>
<dbReference type="RefSeq" id="WP_346819886.1">
    <property type="nucleotide sequence ID" value="NZ_JBDKWZ010000002.1"/>
</dbReference>
<evidence type="ECO:0000259" key="7">
    <source>
        <dbReference type="Pfam" id="PF00081"/>
    </source>
</evidence>
<comment type="similarity">
    <text evidence="1 6">Belongs to the iron/manganese superoxide dismutase family.</text>
</comment>
<comment type="function">
    <text evidence="6">Destroys radicals which are normally produced within the cells and which are toxic to biological systems.</text>
</comment>
<evidence type="ECO:0000256" key="6">
    <source>
        <dbReference type="RuleBase" id="RU000414"/>
    </source>
</evidence>
<dbReference type="Pfam" id="PF02777">
    <property type="entry name" value="Sod_Fe_C"/>
    <property type="match status" value="1"/>
</dbReference>
<feature type="domain" description="Manganese/iron superoxide dismutase N-terminal" evidence="7">
    <location>
        <begin position="2"/>
        <end position="85"/>
    </location>
</feature>
<accession>A0AAW9S3Y8</accession>
<dbReference type="PRINTS" id="PR01703">
    <property type="entry name" value="MNSODISMTASE"/>
</dbReference>
<dbReference type="InterPro" id="IPR036324">
    <property type="entry name" value="Mn/Fe_SOD_N_sf"/>
</dbReference>
<feature type="binding site" evidence="5">
    <location>
        <position position="160"/>
    </location>
    <ligand>
        <name>Mn(2+)</name>
        <dbReference type="ChEBI" id="CHEBI:29035"/>
    </ligand>
</feature>
<evidence type="ECO:0000256" key="3">
    <source>
        <dbReference type="ARBA" id="ARBA00022723"/>
    </source>
</evidence>
<dbReference type="InterPro" id="IPR001189">
    <property type="entry name" value="Mn/Fe_SOD"/>
</dbReference>
<comment type="catalytic activity">
    <reaction evidence="6">
        <text>2 superoxide + 2 H(+) = H2O2 + O2</text>
        <dbReference type="Rhea" id="RHEA:20696"/>
        <dbReference type="ChEBI" id="CHEBI:15378"/>
        <dbReference type="ChEBI" id="CHEBI:15379"/>
        <dbReference type="ChEBI" id="CHEBI:16240"/>
        <dbReference type="ChEBI" id="CHEBI:18421"/>
        <dbReference type="EC" id="1.15.1.1"/>
    </reaction>
</comment>
<dbReference type="PANTHER" id="PTHR42769">
    <property type="entry name" value="SUPEROXIDE DISMUTASE"/>
    <property type="match status" value="1"/>
</dbReference>
<feature type="domain" description="Manganese/iron superoxide dismutase C-terminal" evidence="8">
    <location>
        <begin position="92"/>
        <end position="193"/>
    </location>
</feature>
<dbReference type="InterPro" id="IPR036314">
    <property type="entry name" value="SOD_C_sf"/>
</dbReference>
<dbReference type="SUPFAM" id="SSF54719">
    <property type="entry name" value="Fe,Mn superoxide dismutase (SOD), C-terminal domain"/>
    <property type="match status" value="1"/>
</dbReference>
<keyword evidence="3 5" id="KW-0479">Metal-binding</keyword>
<evidence type="ECO:0000256" key="2">
    <source>
        <dbReference type="ARBA" id="ARBA00012682"/>
    </source>
</evidence>
<dbReference type="Gene3D" id="1.10.287.990">
    <property type="entry name" value="Fe,Mn superoxide dismutase (SOD) domain"/>
    <property type="match status" value="1"/>
</dbReference>
<dbReference type="SUPFAM" id="SSF46609">
    <property type="entry name" value="Fe,Mn superoxide dismutase (SOD), N-terminal domain"/>
    <property type="match status" value="1"/>
</dbReference>
<proteinExistence type="inferred from homology"/>
<dbReference type="InterPro" id="IPR019832">
    <property type="entry name" value="Mn/Fe_SOD_C"/>
</dbReference>
<dbReference type="EC" id="1.15.1.1" evidence="2 6"/>
<dbReference type="PROSITE" id="PS00088">
    <property type="entry name" value="SOD_MN"/>
    <property type="match status" value="1"/>
</dbReference>
<dbReference type="InterPro" id="IPR019833">
    <property type="entry name" value="Mn/Fe_SOD_BS"/>
</dbReference>
<keyword evidence="4 6" id="KW-0560">Oxidoreductase</keyword>
<dbReference type="GO" id="GO:0004784">
    <property type="term" value="F:superoxide dismutase activity"/>
    <property type="evidence" value="ECO:0007669"/>
    <property type="project" value="UniProtKB-EC"/>
</dbReference>
<dbReference type="InterPro" id="IPR019831">
    <property type="entry name" value="Mn/Fe_SOD_N"/>
</dbReference>
<dbReference type="FunFam" id="3.55.40.20:FF:000001">
    <property type="entry name" value="Superoxide dismutase"/>
    <property type="match status" value="1"/>
</dbReference>
<sequence length="198" mass="22998">MYQLPDLPFDKKVFEPIITEEGFDYHHGKHHNAYVNNLNRLIQDTHWSELPLEKIIVKSLEEQNIGLFNNAAQHFNHSFYWNCLSEKGGGLPKGHIAQLIDSGFGSFENFKQQFSQAAVQLFGSGWAWLVLNKEDKLDIASLKDANTPITNGQTPILTLDVWEHAYYIDHRNQRPRFVEGFWEMVNWDFANQNLKGHE</sequence>
<dbReference type="Gene3D" id="3.55.40.20">
    <property type="entry name" value="Iron/manganese superoxide dismutase, C-terminal domain"/>
    <property type="match status" value="1"/>
</dbReference>
<evidence type="ECO:0000313" key="10">
    <source>
        <dbReference type="Proteomes" id="UP001403385"/>
    </source>
</evidence>
<gene>
    <name evidence="9" type="ORF">AAG747_04225</name>
</gene>
<dbReference type="EMBL" id="JBDKWZ010000002">
    <property type="protein sequence ID" value="MEN7547099.1"/>
    <property type="molecule type" value="Genomic_DNA"/>
</dbReference>
<feature type="binding site" evidence="5">
    <location>
        <position position="77"/>
    </location>
    <ligand>
        <name>Mn(2+)</name>
        <dbReference type="ChEBI" id="CHEBI:29035"/>
    </ligand>
</feature>
<feature type="binding site" evidence="5">
    <location>
        <position position="26"/>
    </location>
    <ligand>
        <name>Mn(2+)</name>
        <dbReference type="ChEBI" id="CHEBI:29035"/>
    </ligand>
</feature>